<dbReference type="Proteomes" id="UP000677234">
    <property type="component" value="Chromosome"/>
</dbReference>
<evidence type="ECO:0000313" key="4">
    <source>
        <dbReference type="Proteomes" id="UP000677234"/>
    </source>
</evidence>
<dbReference type="InterPro" id="IPR007169">
    <property type="entry name" value="RemA-like"/>
</dbReference>
<reference evidence="2" key="2">
    <citation type="submission" date="2021-04" db="EMBL/GenBank/DDBJ databases">
        <title>Brevibacillus composti FJAT-54423, complete genome.</title>
        <authorList>
            <person name="Tang R."/>
        </authorList>
    </citation>
    <scope>NUCLEOTIDE SEQUENCE</scope>
    <source>
        <strain evidence="2">FJAT-54424</strain>
    </source>
</reference>
<dbReference type="AlphaFoldDB" id="A0A7T5EKY7"/>
<dbReference type="EMBL" id="CP073708">
    <property type="protein sequence ID" value="QUO41548.1"/>
    <property type="molecule type" value="Genomic_DNA"/>
</dbReference>
<protein>
    <submittedName>
        <fullName evidence="1">DUF370 domain-containing protein</fullName>
    </submittedName>
</protein>
<dbReference type="NCBIfam" id="NF046065">
    <property type="entry name" value="MtxRegRemB"/>
    <property type="match status" value="1"/>
</dbReference>
<organism evidence="1 3">
    <name type="scientific">Brevibacillus composti</name>
    <dbReference type="NCBI Taxonomy" id="2796470"/>
    <lineage>
        <taxon>Bacteria</taxon>
        <taxon>Bacillati</taxon>
        <taxon>Bacillota</taxon>
        <taxon>Bacilli</taxon>
        <taxon>Bacillales</taxon>
        <taxon>Paenibacillaceae</taxon>
        <taxon>Brevibacillus</taxon>
    </lineage>
</organism>
<proteinExistence type="predicted"/>
<sequence length="103" mass="11605">MFIHIGGDTVVSTKDVISILDHQTMKSSKINKAFLHEKRKMVVDHDQEETKSYVITKDAIFCSPISSLTLKRRAQFVDSLDQVSFVQAEVEELTSSGSSDDER</sequence>
<gene>
    <name evidence="1" type="ORF">JD108_00025</name>
    <name evidence="2" type="ORF">KDJ56_00025</name>
</gene>
<dbReference type="Proteomes" id="UP000595847">
    <property type="component" value="Chromosome"/>
</dbReference>
<keyword evidence="4" id="KW-1185">Reference proteome</keyword>
<reference evidence="1 3" key="1">
    <citation type="submission" date="2020-12" db="EMBL/GenBank/DDBJ databases">
        <title>strain FJAT-54423T represents a novel species of the genus Brevibacillus.</title>
        <authorList>
            <person name="Tang R."/>
        </authorList>
    </citation>
    <scope>NUCLEOTIDE SEQUENCE [LARGE SCALE GENOMIC DNA]</scope>
    <source>
        <strain evidence="1 3">FJAT-54423</strain>
    </source>
</reference>
<dbReference type="RefSeq" id="WP_198828045.1">
    <property type="nucleotide sequence ID" value="NZ_CP066308.1"/>
</dbReference>
<evidence type="ECO:0000313" key="3">
    <source>
        <dbReference type="Proteomes" id="UP000595847"/>
    </source>
</evidence>
<name>A0A7T5EKY7_9BACL</name>
<evidence type="ECO:0000313" key="2">
    <source>
        <dbReference type="EMBL" id="QUO41548.1"/>
    </source>
</evidence>
<dbReference type="Pfam" id="PF04025">
    <property type="entry name" value="RemA-like"/>
    <property type="match status" value="1"/>
</dbReference>
<dbReference type="KEGG" id="bcop:JD108_00025"/>
<evidence type="ECO:0000313" key="1">
    <source>
        <dbReference type="EMBL" id="QQE74466.1"/>
    </source>
</evidence>
<accession>A0A7T5EKY7</accession>
<dbReference type="EMBL" id="CP066308">
    <property type="protein sequence ID" value="QQE74466.1"/>
    <property type="molecule type" value="Genomic_DNA"/>
</dbReference>